<keyword evidence="2" id="KW-1185">Reference proteome</keyword>
<dbReference type="EMBL" id="CP017258">
    <property type="protein sequence ID" value="AQW87195.1"/>
    <property type="molecule type" value="Genomic_DNA"/>
</dbReference>
<protein>
    <submittedName>
        <fullName evidence="1">Uncharacterized protein</fullName>
    </submittedName>
</protein>
<dbReference type="Pfam" id="PF09669">
    <property type="entry name" value="Phage_pRha"/>
    <property type="match status" value="1"/>
</dbReference>
<accession>A0A1S6U690</accession>
<dbReference type="AlphaFoldDB" id="A0A1S6U690"/>
<organism evidence="1 2">
    <name type="scientific">Campylobacter pinnipediorum subsp. caledonicus</name>
    <dbReference type="NCBI Taxonomy" id="1874362"/>
    <lineage>
        <taxon>Bacteria</taxon>
        <taxon>Pseudomonadati</taxon>
        <taxon>Campylobacterota</taxon>
        <taxon>Epsilonproteobacteria</taxon>
        <taxon>Campylobacterales</taxon>
        <taxon>Campylobacteraceae</taxon>
        <taxon>Campylobacter</taxon>
    </lineage>
</organism>
<dbReference type="Proteomes" id="UP000190868">
    <property type="component" value="Chromosome"/>
</dbReference>
<dbReference type="RefSeq" id="WP_078424271.1">
    <property type="nucleotide sequence ID" value="NZ_CP017258.1"/>
</dbReference>
<dbReference type="InterPro" id="IPR014054">
    <property type="entry name" value="Phage_regulatory_Rha"/>
</dbReference>
<sequence length="244" mass="28452">MNNLVINHNGTLATTQSKVSVLTDNSEQSVQRLIREYKTDLEEFGVLEAYKEEVQAGLGYTYKKIYYLNEQQATLLLTYMKNTKKVREAKKILVKAFYELKAENQKLKFDKYINEISSLNAVLIDKAKRHQRVVNAYKSNLSQRKNEITILKNEIAKAKAVNDNSYKALYHNARLERDCYINANERLKAMFADKEKRVFEILQNILKQVDKTYGDIGALVSYVWEDNDYFINQRRLNGAKSNRV</sequence>
<proteinExistence type="predicted"/>
<gene>
    <name evidence="1" type="ORF">CPIN18021_0350</name>
</gene>
<evidence type="ECO:0000313" key="2">
    <source>
        <dbReference type="Proteomes" id="UP000190868"/>
    </source>
</evidence>
<evidence type="ECO:0000313" key="1">
    <source>
        <dbReference type="EMBL" id="AQW87195.1"/>
    </source>
</evidence>
<name>A0A1S6U690_9BACT</name>
<reference evidence="2" key="1">
    <citation type="submission" date="2016-09" db="EMBL/GenBank/DDBJ databases">
        <title>Comparative genomics of the Campylobacter concisus group.</title>
        <authorList>
            <person name="Miller W.G."/>
            <person name="Yee E."/>
            <person name="Chapman M.H."/>
            <person name="Huynh S."/>
            <person name="Bono J.L."/>
            <person name="On S.L.W."/>
            <person name="StLeger J."/>
            <person name="Foster G."/>
            <person name="Parker C.T."/>
        </authorList>
    </citation>
    <scope>NUCLEOTIDE SEQUENCE [LARGE SCALE GENOMIC DNA]</scope>
    <source>
        <strain evidence="2">RM18021</strain>
    </source>
</reference>